<proteinExistence type="predicted"/>
<accession>A0ABU9IAV6</accession>
<dbReference type="PANTHER" id="PTHR12126:SF11">
    <property type="entry name" value="NADH DEHYDROGENASE [UBIQUINONE] 1 ALPHA SUBCOMPLEX SUBUNIT 9, MITOCHONDRIAL"/>
    <property type="match status" value="1"/>
</dbReference>
<dbReference type="InterPro" id="IPR036291">
    <property type="entry name" value="NAD(P)-bd_dom_sf"/>
</dbReference>
<dbReference type="Gene3D" id="3.40.50.720">
    <property type="entry name" value="NAD(P)-binding Rossmann-like Domain"/>
    <property type="match status" value="1"/>
</dbReference>
<gene>
    <name evidence="2" type="ORF">AAEO60_02550</name>
</gene>
<comment type="caution">
    <text evidence="2">The sequence shown here is derived from an EMBL/GenBank/DDBJ whole genome shotgun (WGS) entry which is preliminary data.</text>
</comment>
<evidence type="ECO:0000313" key="2">
    <source>
        <dbReference type="EMBL" id="MEL1249545.1"/>
    </source>
</evidence>
<name>A0ABU9IAV6_9SPHN</name>
<dbReference type="SUPFAM" id="SSF51735">
    <property type="entry name" value="NAD(P)-binding Rossmann-fold domains"/>
    <property type="match status" value="1"/>
</dbReference>
<evidence type="ECO:0000259" key="1">
    <source>
        <dbReference type="Pfam" id="PF13460"/>
    </source>
</evidence>
<dbReference type="Pfam" id="PF13460">
    <property type="entry name" value="NAD_binding_10"/>
    <property type="match status" value="1"/>
</dbReference>
<protein>
    <submittedName>
        <fullName evidence="2">NAD(P)H-binding protein</fullName>
    </submittedName>
</protein>
<organism evidence="2 3">
    <name type="scientific">Aurantiacibacter gilvus</name>
    <dbReference type="NCBI Taxonomy" id="3139141"/>
    <lineage>
        <taxon>Bacteria</taxon>
        <taxon>Pseudomonadati</taxon>
        <taxon>Pseudomonadota</taxon>
        <taxon>Alphaproteobacteria</taxon>
        <taxon>Sphingomonadales</taxon>
        <taxon>Erythrobacteraceae</taxon>
        <taxon>Aurantiacibacter</taxon>
    </lineage>
</organism>
<sequence>MILAVTGATGFVGQAVLDEATQRGIAVRALTRRTQPTCRDVDWISGDLGSHDALAELVHGADAVLHIAGVVNAADMAGFHAGNVAGTEAVVAAAEASEAKRFVHVSSLAAREPGLSDYGKSKQQAEEAVRASSLDWTMVRPPAVYGPRDTEVFELFKAARFGFVPLPPEGRSSVIHVDDLARLLLDMVGEGAETFGKVYEPDDGTPKGLSHSQLAEAIGAAMGKRVWAPNVPRSLLMAAAKGDRLLRGAKAKLTPDRASYMCHPDWVSDPEKAVPSTIWQPQVRFPEGLAQTAEWYRDAGWL</sequence>
<dbReference type="Proteomes" id="UP001497045">
    <property type="component" value="Unassembled WGS sequence"/>
</dbReference>
<dbReference type="InterPro" id="IPR051207">
    <property type="entry name" value="ComplexI_NDUFA9_subunit"/>
</dbReference>
<keyword evidence="3" id="KW-1185">Reference proteome</keyword>
<dbReference type="PANTHER" id="PTHR12126">
    <property type="entry name" value="NADH-UBIQUINONE OXIDOREDUCTASE 39 KDA SUBUNIT-RELATED"/>
    <property type="match status" value="1"/>
</dbReference>
<dbReference type="InterPro" id="IPR016040">
    <property type="entry name" value="NAD(P)-bd_dom"/>
</dbReference>
<evidence type="ECO:0000313" key="3">
    <source>
        <dbReference type="Proteomes" id="UP001497045"/>
    </source>
</evidence>
<feature type="domain" description="NAD(P)-binding" evidence="1">
    <location>
        <begin position="7"/>
        <end position="187"/>
    </location>
</feature>
<dbReference type="RefSeq" id="WP_341672080.1">
    <property type="nucleotide sequence ID" value="NZ_JBBYHV010000001.1"/>
</dbReference>
<reference evidence="2 3" key="1">
    <citation type="submission" date="2024-04" db="EMBL/GenBank/DDBJ databases">
        <title>Aurantiacibacter sp. DGU6 16S ribosomal RNA gene Genome sequencing and assembly.</title>
        <authorList>
            <person name="Park S."/>
        </authorList>
    </citation>
    <scope>NUCLEOTIDE SEQUENCE [LARGE SCALE GENOMIC DNA]</scope>
    <source>
        <strain evidence="2 3">DGU6</strain>
    </source>
</reference>
<dbReference type="EMBL" id="JBBYHV010000001">
    <property type="protein sequence ID" value="MEL1249545.1"/>
    <property type="molecule type" value="Genomic_DNA"/>
</dbReference>